<keyword evidence="2" id="KW-1185">Reference proteome</keyword>
<dbReference type="STRING" id="307972.A0A2G8KP73"/>
<dbReference type="GO" id="GO:0004842">
    <property type="term" value="F:ubiquitin-protein transferase activity"/>
    <property type="evidence" value="ECO:0007669"/>
    <property type="project" value="InterPro"/>
</dbReference>
<dbReference type="AlphaFoldDB" id="A0A2G8KP73"/>
<comment type="caution">
    <text evidence="1">The sequence shown here is derived from an EMBL/GenBank/DDBJ whole genome shotgun (WGS) entry which is preliminary data.</text>
</comment>
<organism evidence="1 2">
    <name type="scientific">Stichopus japonicus</name>
    <name type="common">Sea cucumber</name>
    <dbReference type="NCBI Taxonomy" id="307972"/>
    <lineage>
        <taxon>Eukaryota</taxon>
        <taxon>Metazoa</taxon>
        <taxon>Echinodermata</taxon>
        <taxon>Eleutherozoa</taxon>
        <taxon>Echinozoa</taxon>
        <taxon>Holothuroidea</taxon>
        <taxon>Aspidochirotacea</taxon>
        <taxon>Aspidochirotida</taxon>
        <taxon>Stichopodidae</taxon>
        <taxon>Apostichopus</taxon>
    </lineage>
</organism>
<name>A0A2G8KP73_STIJA</name>
<dbReference type="OrthoDB" id="6137715at2759"/>
<accession>A0A2G8KP73</accession>
<evidence type="ECO:0000313" key="2">
    <source>
        <dbReference type="Proteomes" id="UP000230750"/>
    </source>
</evidence>
<dbReference type="SUPFAM" id="SSF56204">
    <property type="entry name" value="Hect, E3 ligase catalytic domain"/>
    <property type="match status" value="1"/>
</dbReference>
<evidence type="ECO:0000313" key="1">
    <source>
        <dbReference type="EMBL" id="PIK49809.1"/>
    </source>
</evidence>
<sequence>MAVDELDQQLSNLGVFERKEGRLYFSHDISLLEKGKYKLAGSFVAWSILHGGPGFSRLHPTLYDMMVGRKTEEDIQIDDVIDGDVSSRLNMIKNATSDRMVADAIATMGDWAANNGCSGIYTMTLETKEDKIRILLKQHLFYRCKAEIDQFQQGLEAVGGFWGMVVEDPGPLRSLFTSYSKY</sequence>
<proteinExistence type="predicted"/>
<dbReference type="InterPro" id="IPR035983">
    <property type="entry name" value="Hect_E3_ubiquitin_ligase"/>
</dbReference>
<protein>
    <submittedName>
        <fullName evidence="1">G2/M phase-specific E3 ubiquitin-protein ligase</fullName>
    </submittedName>
</protein>
<gene>
    <name evidence="1" type="ORF">BSL78_13311</name>
</gene>
<dbReference type="Proteomes" id="UP000230750">
    <property type="component" value="Unassembled WGS sequence"/>
</dbReference>
<dbReference type="EMBL" id="MRZV01000446">
    <property type="protein sequence ID" value="PIK49809.1"/>
    <property type="molecule type" value="Genomic_DNA"/>
</dbReference>
<reference evidence="1 2" key="1">
    <citation type="journal article" date="2017" name="PLoS Biol.">
        <title>The sea cucumber genome provides insights into morphological evolution and visceral regeneration.</title>
        <authorList>
            <person name="Zhang X."/>
            <person name="Sun L."/>
            <person name="Yuan J."/>
            <person name="Sun Y."/>
            <person name="Gao Y."/>
            <person name="Zhang L."/>
            <person name="Li S."/>
            <person name="Dai H."/>
            <person name="Hamel J.F."/>
            <person name="Liu C."/>
            <person name="Yu Y."/>
            <person name="Liu S."/>
            <person name="Lin W."/>
            <person name="Guo K."/>
            <person name="Jin S."/>
            <person name="Xu P."/>
            <person name="Storey K.B."/>
            <person name="Huan P."/>
            <person name="Zhang T."/>
            <person name="Zhou Y."/>
            <person name="Zhang J."/>
            <person name="Lin C."/>
            <person name="Li X."/>
            <person name="Xing L."/>
            <person name="Huo D."/>
            <person name="Sun M."/>
            <person name="Wang L."/>
            <person name="Mercier A."/>
            <person name="Li F."/>
            <person name="Yang H."/>
            <person name="Xiang J."/>
        </authorList>
    </citation>
    <scope>NUCLEOTIDE SEQUENCE [LARGE SCALE GENOMIC DNA]</scope>
    <source>
        <strain evidence="1">Shaxun</strain>
        <tissue evidence="1">Muscle</tissue>
    </source>
</reference>